<reference evidence="1" key="2">
    <citation type="submission" date="2023-01" db="EMBL/GenBank/DDBJ databases">
        <title>Gilvimarinus xylanilyticus HB14 isolated from Caulerpa lentillifera aquaculture base in Hainan, China.</title>
        <authorList>
            <person name="Zhang Y.-J."/>
        </authorList>
    </citation>
    <scope>NUCLEOTIDE SEQUENCE</scope>
    <source>
        <strain evidence="1">HB14</strain>
    </source>
</reference>
<dbReference type="EMBL" id="JAMFTH010000009">
    <property type="protein sequence ID" value="MCP8901022.1"/>
    <property type="molecule type" value="Genomic_DNA"/>
</dbReference>
<gene>
    <name evidence="1" type="ORF">M6D89_17085</name>
</gene>
<proteinExistence type="predicted"/>
<evidence type="ECO:0000313" key="1">
    <source>
        <dbReference type="EMBL" id="MCP8901022.1"/>
    </source>
</evidence>
<comment type="caution">
    <text evidence="1">The sequence shown here is derived from an EMBL/GenBank/DDBJ whole genome shotgun (WGS) entry which is preliminary data.</text>
</comment>
<dbReference type="RefSeq" id="WP_253969309.1">
    <property type="nucleotide sequence ID" value="NZ_JAMFTH010000009.1"/>
</dbReference>
<dbReference type="Proteomes" id="UP001139319">
    <property type="component" value="Unassembled WGS sequence"/>
</dbReference>
<protein>
    <submittedName>
        <fullName evidence="1">Helix-turn-helix domain-containing protein</fullName>
    </submittedName>
</protein>
<dbReference type="AlphaFoldDB" id="A0A9X2I947"/>
<accession>A0A9X2I947</accession>
<sequence>MTDHYTLAQSAEYLQVSENFVRTMVDKKRLTPDAEGRVTQAQLDELAQLIGKLKGGGIAAMVSSVDQHL</sequence>
<keyword evidence="2" id="KW-1185">Reference proteome</keyword>
<evidence type="ECO:0000313" key="2">
    <source>
        <dbReference type="Proteomes" id="UP001139319"/>
    </source>
</evidence>
<reference evidence="1" key="1">
    <citation type="submission" date="2022-05" db="EMBL/GenBank/DDBJ databases">
        <authorList>
            <person name="Sun H.-N."/>
        </authorList>
    </citation>
    <scope>NUCLEOTIDE SEQUENCE</scope>
    <source>
        <strain evidence="1">HB14</strain>
    </source>
</reference>
<name>A0A9X2I947_9GAMM</name>
<organism evidence="1 2">
    <name type="scientific">Gilvimarinus xylanilyticus</name>
    <dbReference type="NCBI Taxonomy" id="2944139"/>
    <lineage>
        <taxon>Bacteria</taxon>
        <taxon>Pseudomonadati</taxon>
        <taxon>Pseudomonadota</taxon>
        <taxon>Gammaproteobacteria</taxon>
        <taxon>Cellvibrionales</taxon>
        <taxon>Cellvibrionaceae</taxon>
        <taxon>Gilvimarinus</taxon>
    </lineage>
</organism>